<keyword evidence="4" id="KW-1185">Reference proteome</keyword>
<dbReference type="STRING" id="52.CMC5_021520"/>
<evidence type="ECO:0000313" key="3">
    <source>
        <dbReference type="EMBL" id="AKT38011.1"/>
    </source>
</evidence>
<dbReference type="Proteomes" id="UP000067626">
    <property type="component" value="Chromosome"/>
</dbReference>
<protein>
    <recommendedName>
        <fullName evidence="5">DUF4398 domain-containing protein</fullName>
    </recommendedName>
</protein>
<dbReference type="OrthoDB" id="9918847at2"/>
<evidence type="ECO:0000256" key="1">
    <source>
        <dbReference type="SAM" id="MobiDB-lite"/>
    </source>
</evidence>
<evidence type="ECO:0000256" key="2">
    <source>
        <dbReference type="SAM" id="SignalP"/>
    </source>
</evidence>
<proteinExistence type="predicted"/>
<dbReference type="AlphaFoldDB" id="A0A0K1EAV0"/>
<keyword evidence="2" id="KW-0732">Signal</keyword>
<dbReference type="RefSeq" id="WP_050430300.1">
    <property type="nucleotide sequence ID" value="NZ_CP012159.1"/>
</dbReference>
<gene>
    <name evidence="3" type="ORF">CMC5_021520</name>
</gene>
<feature type="signal peptide" evidence="2">
    <location>
        <begin position="1"/>
        <end position="21"/>
    </location>
</feature>
<organism evidence="3 4">
    <name type="scientific">Chondromyces crocatus</name>
    <dbReference type="NCBI Taxonomy" id="52"/>
    <lineage>
        <taxon>Bacteria</taxon>
        <taxon>Pseudomonadati</taxon>
        <taxon>Myxococcota</taxon>
        <taxon>Polyangia</taxon>
        <taxon>Polyangiales</taxon>
        <taxon>Polyangiaceae</taxon>
        <taxon>Chondromyces</taxon>
    </lineage>
</organism>
<dbReference type="EMBL" id="CP012159">
    <property type="protein sequence ID" value="AKT38011.1"/>
    <property type="molecule type" value="Genomic_DNA"/>
</dbReference>
<evidence type="ECO:0000313" key="4">
    <source>
        <dbReference type="Proteomes" id="UP000067626"/>
    </source>
</evidence>
<name>A0A0K1EAV0_CHOCO</name>
<evidence type="ECO:0008006" key="5">
    <source>
        <dbReference type="Google" id="ProtNLM"/>
    </source>
</evidence>
<feature type="region of interest" description="Disordered" evidence="1">
    <location>
        <begin position="34"/>
        <end position="54"/>
    </location>
</feature>
<reference evidence="3 4" key="1">
    <citation type="submission" date="2015-07" db="EMBL/GenBank/DDBJ databases">
        <title>Genome analysis of myxobacterium Chondromyces crocatus Cm c5 reveals a high potential for natural compound synthesis and the genetic basis for the loss of fruiting body formation.</title>
        <authorList>
            <person name="Zaburannyi N."/>
            <person name="Bunk B."/>
            <person name="Maier J."/>
            <person name="Overmann J."/>
            <person name="Mueller R."/>
        </authorList>
    </citation>
    <scope>NUCLEOTIDE SEQUENCE [LARGE SCALE GENOMIC DNA]</scope>
    <source>
        <strain evidence="3 4">Cm c5</strain>
    </source>
</reference>
<accession>A0A0K1EAV0</accession>
<feature type="chain" id="PRO_5005459137" description="DUF4398 domain-containing protein" evidence="2">
    <location>
        <begin position="22"/>
        <end position="223"/>
    </location>
</feature>
<feature type="compositionally biased region" description="Gly residues" evidence="1">
    <location>
        <begin position="196"/>
        <end position="212"/>
    </location>
</feature>
<dbReference type="KEGG" id="ccro:CMC5_021520"/>
<sequence length="223" mass="23281">MLFRVLFRVLCSPWFASVALGATLIFVPAEGQAHGGDERPLTHVPPAPRGSDGAKAEQVLQEIGRQPAEVQRMVAEPVEQARRALVRAQGTLDAHDPAHAHKLYGVSLEWAETARALLRAADTEKKTQETAKKAREVAAQLERARTLLAETQARLARAEAELSRVEAEGREAARAAAAAEEARVAGGRKGATPPSAGGGGKGSSTSKGGGQVSGSSATKKGGK</sequence>
<feature type="region of interest" description="Disordered" evidence="1">
    <location>
        <begin position="169"/>
        <end position="223"/>
    </location>
</feature>